<gene>
    <name evidence="1" type="ORF">MYCIT1_LOCUS984</name>
</gene>
<comment type="caution">
    <text evidence="1">The sequence shown here is derived from an EMBL/GenBank/DDBJ whole genome shotgun (WGS) entry which is preliminary data.</text>
</comment>
<name>A0AAD2GRW2_9AGAR</name>
<accession>A0AAD2GRW2</accession>
<organism evidence="1 2">
    <name type="scientific">Mycena citricolor</name>
    <dbReference type="NCBI Taxonomy" id="2018698"/>
    <lineage>
        <taxon>Eukaryota</taxon>
        <taxon>Fungi</taxon>
        <taxon>Dikarya</taxon>
        <taxon>Basidiomycota</taxon>
        <taxon>Agaricomycotina</taxon>
        <taxon>Agaricomycetes</taxon>
        <taxon>Agaricomycetidae</taxon>
        <taxon>Agaricales</taxon>
        <taxon>Marasmiineae</taxon>
        <taxon>Mycenaceae</taxon>
        <taxon>Mycena</taxon>
    </lineage>
</organism>
<keyword evidence="2" id="KW-1185">Reference proteome</keyword>
<sequence length="65" mass="7184">MSGPRAVSNTRPTPIDRPKCYSLVAGRQEAGQAHPTSTIVRISHKRIEKRGLIDIGEFEDAARLQ</sequence>
<reference evidence="1" key="1">
    <citation type="submission" date="2023-11" db="EMBL/GenBank/DDBJ databases">
        <authorList>
            <person name="De Vega J J."/>
            <person name="De Vega J J."/>
        </authorList>
    </citation>
    <scope>NUCLEOTIDE SEQUENCE</scope>
</reference>
<evidence type="ECO:0000313" key="1">
    <source>
        <dbReference type="EMBL" id="CAK5262351.1"/>
    </source>
</evidence>
<dbReference type="Proteomes" id="UP001295794">
    <property type="component" value="Unassembled WGS sequence"/>
</dbReference>
<proteinExistence type="predicted"/>
<dbReference type="AlphaFoldDB" id="A0AAD2GRW2"/>
<protein>
    <submittedName>
        <fullName evidence="1">Uncharacterized protein</fullName>
    </submittedName>
</protein>
<dbReference type="EMBL" id="CAVNYO010000014">
    <property type="protein sequence ID" value="CAK5262351.1"/>
    <property type="molecule type" value="Genomic_DNA"/>
</dbReference>
<evidence type="ECO:0000313" key="2">
    <source>
        <dbReference type="Proteomes" id="UP001295794"/>
    </source>
</evidence>